<dbReference type="Proteomes" id="UP001652700">
    <property type="component" value="Unplaced"/>
</dbReference>
<evidence type="ECO:0000256" key="10">
    <source>
        <dbReference type="SAM" id="Phobius"/>
    </source>
</evidence>
<feature type="chain" id="PRO_5045981609" description="G-protein coupled receptors family 1 profile domain-containing protein" evidence="11">
    <location>
        <begin position="30"/>
        <end position="478"/>
    </location>
</feature>
<keyword evidence="3 9" id="KW-0812">Transmembrane</keyword>
<dbReference type="EnsemblMetazoa" id="XM_050658583.1">
    <property type="protein sequence ID" value="XP_050514540.1"/>
    <property type="gene ID" value="LOC114331900"/>
</dbReference>
<feature type="transmembrane region" description="Helical" evidence="10">
    <location>
        <begin position="266"/>
        <end position="288"/>
    </location>
</feature>
<protein>
    <recommendedName>
        <fullName evidence="12">G-protein coupled receptors family 1 profile domain-containing protein</fullName>
    </recommendedName>
</protein>
<evidence type="ECO:0000256" key="9">
    <source>
        <dbReference type="RuleBase" id="RU000688"/>
    </source>
</evidence>
<evidence type="ECO:0000256" key="5">
    <source>
        <dbReference type="ARBA" id="ARBA00023040"/>
    </source>
</evidence>
<evidence type="ECO:0000313" key="13">
    <source>
        <dbReference type="EnsemblMetazoa" id="XP_050514540.1"/>
    </source>
</evidence>
<dbReference type="GeneID" id="114331900"/>
<feature type="signal peptide" evidence="11">
    <location>
        <begin position="1"/>
        <end position="29"/>
    </location>
</feature>
<keyword evidence="7 9" id="KW-0675">Receptor</keyword>
<evidence type="ECO:0000256" key="4">
    <source>
        <dbReference type="ARBA" id="ARBA00022989"/>
    </source>
</evidence>
<name>A0ABM5KWH9_DIAVI</name>
<dbReference type="PROSITE" id="PS00237">
    <property type="entry name" value="G_PROTEIN_RECEP_F1_1"/>
    <property type="match status" value="1"/>
</dbReference>
<dbReference type="InterPro" id="IPR017452">
    <property type="entry name" value="GPCR_Rhodpsn_7TM"/>
</dbReference>
<keyword evidence="4 10" id="KW-1133">Transmembrane helix</keyword>
<dbReference type="InterPro" id="IPR000611">
    <property type="entry name" value="NPY_rcpt"/>
</dbReference>
<keyword evidence="6 10" id="KW-0472">Membrane</keyword>
<evidence type="ECO:0000256" key="8">
    <source>
        <dbReference type="ARBA" id="ARBA00023224"/>
    </source>
</evidence>
<keyword evidence="8 9" id="KW-0807">Transducer</keyword>
<evidence type="ECO:0000256" key="2">
    <source>
        <dbReference type="ARBA" id="ARBA00010663"/>
    </source>
</evidence>
<reference evidence="13" key="1">
    <citation type="submission" date="2025-05" db="UniProtKB">
        <authorList>
            <consortium name="EnsemblMetazoa"/>
        </authorList>
    </citation>
    <scope>IDENTIFICATION</scope>
</reference>
<feature type="transmembrane region" description="Helical" evidence="10">
    <location>
        <begin position="169"/>
        <end position="199"/>
    </location>
</feature>
<evidence type="ECO:0000256" key="6">
    <source>
        <dbReference type="ARBA" id="ARBA00023136"/>
    </source>
</evidence>
<dbReference type="PANTHER" id="PTHR45695">
    <property type="entry name" value="LEUCOKININ RECEPTOR-RELATED"/>
    <property type="match status" value="1"/>
</dbReference>
<comment type="subcellular location">
    <subcellularLocation>
        <location evidence="1">Membrane</location>
        <topology evidence="1">Multi-pass membrane protein</topology>
    </subcellularLocation>
</comment>
<keyword evidence="5 9" id="KW-0297">G-protein coupled receptor</keyword>
<feature type="transmembrane region" description="Helical" evidence="10">
    <location>
        <begin position="220"/>
        <end position="246"/>
    </location>
</feature>
<dbReference type="PRINTS" id="PR01012">
    <property type="entry name" value="NRPEPTIDEYR"/>
</dbReference>
<keyword evidence="11" id="KW-0732">Signal</keyword>
<evidence type="ECO:0000313" key="14">
    <source>
        <dbReference type="Proteomes" id="UP001652700"/>
    </source>
</evidence>
<comment type="similarity">
    <text evidence="2 9">Belongs to the G-protein coupled receptor 1 family.</text>
</comment>
<feature type="domain" description="G-protein coupled receptors family 1 profile" evidence="12">
    <location>
        <begin position="120"/>
        <end position="398"/>
    </location>
</feature>
<dbReference type="RefSeq" id="XP_050514540.1">
    <property type="nucleotide sequence ID" value="XM_050658583.1"/>
</dbReference>
<evidence type="ECO:0000256" key="3">
    <source>
        <dbReference type="ARBA" id="ARBA00022692"/>
    </source>
</evidence>
<sequence>MHFRNRVTMNSNQCLVPILLLLFFQLAKPYPDTFDNLNSSAINATASLSKNDFKQNVKFVTTNNSNDLPESAQIGELGYNSSNDSYGETYEDYIKLMSPKSWTWVLIVCHCVVFVIGLVGNCLVCIAVYRNHTMRTVTNYFIVNLAVADFLVILFCLPPSVIWDVTSTWWFGSALCKIVLYVQSVSVTVSVLTLTFISIDRWYAICFPLKFKSTTGRAKTAIGIIWIVAMACEIPEPIYLTAAPYMADHVYFTQCLPEWSPETDTIFMIIKMVFFYMIPLIFMSIAYLQIIRVLWKSGNAPHQAMDLAGGRHSSGGGQLNTFAMNMNTSTEGQLRSRRKAAKMLLAVVIMFAICFLPVHLLAVLRLTLRLTNTEMNRALSLISHWLCYANSAVNPIIYNFMSGKFRKEFRRAFDTCFQREGDRHYYQSGGTFYNKDSGFASRTQSRNECEIHRLNTFREHDIKLIRKGTRTSVLQVDI</sequence>
<dbReference type="PANTHER" id="PTHR45695:SF15">
    <property type="entry name" value="OPSIN RH2"/>
    <property type="match status" value="1"/>
</dbReference>
<dbReference type="SMART" id="SM01381">
    <property type="entry name" value="7TM_GPCR_Srsx"/>
    <property type="match status" value="1"/>
</dbReference>
<evidence type="ECO:0000256" key="11">
    <source>
        <dbReference type="SAM" id="SignalP"/>
    </source>
</evidence>
<evidence type="ECO:0000256" key="7">
    <source>
        <dbReference type="ARBA" id="ARBA00023170"/>
    </source>
</evidence>
<dbReference type="Gene3D" id="1.20.1070.10">
    <property type="entry name" value="Rhodopsin 7-helix transmembrane proteins"/>
    <property type="match status" value="1"/>
</dbReference>
<dbReference type="PROSITE" id="PS50262">
    <property type="entry name" value="G_PROTEIN_RECEP_F1_2"/>
    <property type="match status" value="1"/>
</dbReference>
<dbReference type="PRINTS" id="PR00237">
    <property type="entry name" value="GPCRRHODOPSN"/>
</dbReference>
<evidence type="ECO:0000256" key="1">
    <source>
        <dbReference type="ARBA" id="ARBA00004141"/>
    </source>
</evidence>
<dbReference type="SUPFAM" id="SSF81321">
    <property type="entry name" value="Family A G protein-coupled receptor-like"/>
    <property type="match status" value="1"/>
</dbReference>
<feature type="transmembrane region" description="Helical" evidence="10">
    <location>
        <begin position="141"/>
        <end position="163"/>
    </location>
</feature>
<dbReference type="InterPro" id="IPR000276">
    <property type="entry name" value="GPCR_Rhodpsn"/>
</dbReference>
<dbReference type="Pfam" id="PF00001">
    <property type="entry name" value="7tm_1"/>
    <property type="match status" value="1"/>
</dbReference>
<keyword evidence="14" id="KW-1185">Reference proteome</keyword>
<accession>A0ABM5KWH9</accession>
<feature type="transmembrane region" description="Helical" evidence="10">
    <location>
        <begin position="343"/>
        <end position="362"/>
    </location>
</feature>
<feature type="transmembrane region" description="Helical" evidence="10">
    <location>
        <begin position="102"/>
        <end position="129"/>
    </location>
</feature>
<proteinExistence type="inferred from homology"/>
<organism evidence="13 14">
    <name type="scientific">Diabrotica virgifera virgifera</name>
    <name type="common">western corn rootworm</name>
    <dbReference type="NCBI Taxonomy" id="50390"/>
    <lineage>
        <taxon>Eukaryota</taxon>
        <taxon>Metazoa</taxon>
        <taxon>Ecdysozoa</taxon>
        <taxon>Arthropoda</taxon>
        <taxon>Hexapoda</taxon>
        <taxon>Insecta</taxon>
        <taxon>Pterygota</taxon>
        <taxon>Neoptera</taxon>
        <taxon>Endopterygota</taxon>
        <taxon>Coleoptera</taxon>
        <taxon>Polyphaga</taxon>
        <taxon>Cucujiformia</taxon>
        <taxon>Chrysomeloidea</taxon>
        <taxon>Chrysomelidae</taxon>
        <taxon>Galerucinae</taxon>
        <taxon>Diabroticina</taxon>
        <taxon>Diabroticites</taxon>
        <taxon>Diabrotica</taxon>
    </lineage>
</organism>
<feature type="transmembrane region" description="Helical" evidence="10">
    <location>
        <begin position="382"/>
        <end position="401"/>
    </location>
</feature>
<evidence type="ECO:0000259" key="12">
    <source>
        <dbReference type="PROSITE" id="PS50262"/>
    </source>
</evidence>